<dbReference type="AlphaFoldDB" id="A0A4R1QMY0"/>
<evidence type="ECO:0000313" key="1">
    <source>
        <dbReference type="EMBL" id="TCL53605.1"/>
    </source>
</evidence>
<proteinExistence type="predicted"/>
<dbReference type="OrthoDB" id="2085414at2"/>
<dbReference type="EMBL" id="SLUM01000030">
    <property type="protein sequence ID" value="TCL53605.1"/>
    <property type="molecule type" value="Genomic_DNA"/>
</dbReference>
<protein>
    <submittedName>
        <fullName evidence="1">Uncharacterized protein</fullName>
    </submittedName>
</protein>
<name>A0A4R1QMY0_9FIRM</name>
<dbReference type="Proteomes" id="UP000295184">
    <property type="component" value="Unassembled WGS sequence"/>
</dbReference>
<organism evidence="1 2">
    <name type="scientific">Allofournierella massiliensis</name>
    <dbReference type="NCBI Taxonomy" id="1650663"/>
    <lineage>
        <taxon>Bacteria</taxon>
        <taxon>Bacillati</taxon>
        <taxon>Bacillota</taxon>
        <taxon>Clostridia</taxon>
        <taxon>Eubacteriales</taxon>
        <taxon>Oscillospiraceae</taxon>
        <taxon>Allofournierella</taxon>
    </lineage>
</organism>
<dbReference type="RefSeq" id="WP_058964408.1">
    <property type="nucleotide sequence ID" value="NZ_CABKVM010000017.1"/>
</dbReference>
<evidence type="ECO:0000313" key="2">
    <source>
        <dbReference type="Proteomes" id="UP000295184"/>
    </source>
</evidence>
<reference evidence="1 2" key="1">
    <citation type="submission" date="2019-03" db="EMBL/GenBank/DDBJ databases">
        <title>Genomic Encyclopedia of Type Strains, Phase IV (KMG-IV): sequencing the most valuable type-strain genomes for metagenomic binning, comparative biology and taxonomic classification.</title>
        <authorList>
            <person name="Goeker M."/>
        </authorList>
    </citation>
    <scope>NUCLEOTIDE SEQUENCE [LARGE SCALE GENOMIC DNA]</scope>
    <source>
        <strain evidence="1 2">DSM 100451</strain>
    </source>
</reference>
<gene>
    <name evidence="1" type="ORF">EDD77_13026</name>
</gene>
<dbReference type="STRING" id="1650663.GCA_001486665_02023"/>
<comment type="caution">
    <text evidence="1">The sequence shown here is derived from an EMBL/GenBank/DDBJ whole genome shotgun (WGS) entry which is preliminary data.</text>
</comment>
<sequence length="262" mass="28279">MKRKNMATMVTCIALVGAVAVGGTLALLSRGSNPVTNTFTVGKGYKTGDVILDEAPVKQETSGVNLGDYVEITSNDPEHPVVRVKENDYKNLIDTSTMDKDPQFHISGACEVKYSWIVAKVDGFNTTQGATTLKFTDVIDDTLENNAVAGEWVKVTKKPEGGYNYTNVTDNTQMGNGIYIYNMPLMAGQSTEDLFQELEINNFVAGNSPSTITVTGYAVEGVYSTTVVEGEETYTPVGYNDMRDAVMAQVDTWAFPTAGEAG</sequence>
<accession>A0A4R1QMY0</accession>